<feature type="transmembrane region" description="Helical" evidence="8">
    <location>
        <begin position="185"/>
        <end position="203"/>
    </location>
</feature>
<feature type="transmembrane region" description="Helical" evidence="8">
    <location>
        <begin position="334"/>
        <end position="356"/>
    </location>
</feature>
<dbReference type="RefSeq" id="WP_111229269.1">
    <property type="nucleotide sequence ID" value="NZ_NBIU01000004.1"/>
</dbReference>
<organism evidence="9 10">
    <name type="scientific">Helicobacter valdiviensis</name>
    <dbReference type="NCBI Taxonomy" id="1458358"/>
    <lineage>
        <taxon>Bacteria</taxon>
        <taxon>Pseudomonadati</taxon>
        <taxon>Campylobacterota</taxon>
        <taxon>Epsilonproteobacteria</taxon>
        <taxon>Campylobacterales</taxon>
        <taxon>Helicobacteraceae</taxon>
        <taxon>Helicobacter</taxon>
    </lineage>
</organism>
<dbReference type="Proteomes" id="UP000249746">
    <property type="component" value="Unassembled WGS sequence"/>
</dbReference>
<dbReference type="GO" id="GO:0015648">
    <property type="term" value="F:lipid-linked peptidoglycan transporter activity"/>
    <property type="evidence" value="ECO:0007669"/>
    <property type="project" value="TreeGrafter"/>
</dbReference>
<dbReference type="GO" id="GO:0008360">
    <property type="term" value="P:regulation of cell shape"/>
    <property type="evidence" value="ECO:0007669"/>
    <property type="project" value="UniProtKB-KW"/>
</dbReference>
<proteinExistence type="predicted"/>
<evidence type="ECO:0000256" key="4">
    <source>
        <dbReference type="ARBA" id="ARBA00022989"/>
    </source>
</evidence>
<name>A0A2W6MZG7_9HELI</name>
<dbReference type="PROSITE" id="PS00428">
    <property type="entry name" value="FTSW_RODA_SPOVE"/>
    <property type="match status" value="1"/>
</dbReference>
<evidence type="ECO:0000256" key="2">
    <source>
        <dbReference type="ARBA" id="ARBA00022692"/>
    </source>
</evidence>
<dbReference type="PANTHER" id="PTHR30474">
    <property type="entry name" value="CELL CYCLE PROTEIN"/>
    <property type="match status" value="1"/>
</dbReference>
<keyword evidence="4 8" id="KW-1133">Transmembrane helix</keyword>
<dbReference type="EMBL" id="NBIU01000004">
    <property type="protein sequence ID" value="PZT48748.1"/>
    <property type="molecule type" value="Genomic_DNA"/>
</dbReference>
<accession>A0A2W6MZG7</accession>
<keyword evidence="10" id="KW-1185">Reference proteome</keyword>
<evidence type="ECO:0000256" key="5">
    <source>
        <dbReference type="ARBA" id="ARBA00023136"/>
    </source>
</evidence>
<dbReference type="GO" id="GO:0005886">
    <property type="term" value="C:plasma membrane"/>
    <property type="evidence" value="ECO:0007669"/>
    <property type="project" value="TreeGrafter"/>
</dbReference>
<reference evidence="9 10" key="1">
    <citation type="submission" date="2017-03" db="EMBL/GenBank/DDBJ databases">
        <title>Genomic and clinical evidence uncovers the enterohepatic species Helicobacter valdiviensis as a potential human intestinal pathogen.</title>
        <authorList>
            <person name="Fresia P."/>
            <person name="Jara R."/>
            <person name="Sierra R."/>
            <person name="Ferres I."/>
            <person name="Greif G."/>
            <person name="Iraola G."/>
            <person name="Collado L."/>
        </authorList>
    </citation>
    <scope>NUCLEOTIDE SEQUENCE [LARGE SCALE GENOMIC DNA]</scope>
    <source>
        <strain evidence="9 10">WBE14</strain>
    </source>
</reference>
<feature type="transmembrane region" description="Helical" evidence="8">
    <location>
        <begin position="69"/>
        <end position="88"/>
    </location>
</feature>
<dbReference type="OrthoDB" id="9768187at2"/>
<keyword evidence="5 8" id="KW-0472">Membrane</keyword>
<keyword evidence="2 8" id="KW-0812">Transmembrane</keyword>
<evidence type="ECO:0000313" key="10">
    <source>
        <dbReference type="Proteomes" id="UP000249746"/>
    </source>
</evidence>
<evidence type="ECO:0000256" key="6">
    <source>
        <dbReference type="ARBA" id="ARBA00032370"/>
    </source>
</evidence>
<dbReference type="GO" id="GO:0051301">
    <property type="term" value="P:cell division"/>
    <property type="evidence" value="ECO:0007669"/>
    <property type="project" value="InterPro"/>
</dbReference>
<feature type="transmembrane region" description="Helical" evidence="8">
    <location>
        <begin position="45"/>
        <end position="62"/>
    </location>
</feature>
<dbReference type="InterPro" id="IPR001182">
    <property type="entry name" value="FtsW/RodA"/>
</dbReference>
<evidence type="ECO:0000256" key="8">
    <source>
        <dbReference type="SAM" id="Phobius"/>
    </source>
</evidence>
<dbReference type="InterPro" id="IPR018365">
    <property type="entry name" value="Cell_cycle_FtsW-rel_CS"/>
</dbReference>
<comment type="caution">
    <text evidence="9">The sequence shown here is derived from an EMBL/GenBank/DDBJ whole genome shotgun (WGS) entry which is preliminary data.</text>
</comment>
<dbReference type="GO" id="GO:0032153">
    <property type="term" value="C:cell division site"/>
    <property type="evidence" value="ECO:0007669"/>
    <property type="project" value="TreeGrafter"/>
</dbReference>
<keyword evidence="3" id="KW-0133">Cell shape</keyword>
<feature type="transmembrane region" description="Helical" evidence="8">
    <location>
        <begin position="267"/>
        <end position="289"/>
    </location>
</feature>
<evidence type="ECO:0000256" key="1">
    <source>
        <dbReference type="ARBA" id="ARBA00004141"/>
    </source>
</evidence>
<feature type="transmembrane region" description="Helical" evidence="8">
    <location>
        <begin position="161"/>
        <end position="178"/>
    </location>
</feature>
<feature type="transmembrane region" description="Helical" evidence="8">
    <location>
        <begin position="12"/>
        <end position="33"/>
    </location>
</feature>
<sequence length="379" mass="43216">MVLLNNFNRKILAHFDFILPLLISPIVLLSWFLVSENNEFLGQKVLIYAMIGFCIFCVTFFIPIRKIPWAIIGFYWLNIFLLVIVEFFGDTRLGAQRWLELPFVHFTFQPSETMKPALILMIAYLVAKNPPPKGGYKLLDFLKLSFFIMLPFVLVLKQPDLGTALVLLLMSYGVLFLIGVNYKIWIAIVILIGLTSPIMYVNLHDYQKKRIVDFVTKDPDHQVKQSMIAIGSGGIWGKNKEEATQAAYKFLPIATSDFIFPYFMERFGFVGAVGLFLLYGVLIFHIFGLSNVDFKDHFLRVVSYCVGMLLFIYVSVNIAMTIGLAPVVGIPLPLFSYGGSSFITFVILFAFLEHILAFRYEMLYNRTSFSKRRALSSAG</sequence>
<evidence type="ECO:0000256" key="3">
    <source>
        <dbReference type="ARBA" id="ARBA00022960"/>
    </source>
</evidence>
<feature type="transmembrane region" description="Helical" evidence="8">
    <location>
        <begin position="301"/>
        <end position="328"/>
    </location>
</feature>
<dbReference type="Pfam" id="PF01098">
    <property type="entry name" value="FTSW_RODA_SPOVE"/>
    <property type="match status" value="1"/>
</dbReference>
<protein>
    <recommendedName>
        <fullName evidence="7">Cell wall polymerase</fullName>
    </recommendedName>
    <alternativeName>
        <fullName evidence="6">Peptidoglycan polymerase</fullName>
    </alternativeName>
</protein>
<evidence type="ECO:0000313" key="9">
    <source>
        <dbReference type="EMBL" id="PZT48748.1"/>
    </source>
</evidence>
<dbReference type="PANTHER" id="PTHR30474:SF1">
    <property type="entry name" value="PEPTIDOGLYCAN GLYCOSYLTRANSFERASE MRDB"/>
    <property type="match status" value="1"/>
</dbReference>
<evidence type="ECO:0000256" key="7">
    <source>
        <dbReference type="ARBA" id="ARBA00033270"/>
    </source>
</evidence>
<feature type="transmembrane region" description="Helical" evidence="8">
    <location>
        <begin position="108"/>
        <end position="126"/>
    </location>
</feature>
<dbReference type="AlphaFoldDB" id="A0A2W6MZG7"/>
<comment type="subcellular location">
    <subcellularLocation>
        <location evidence="1">Membrane</location>
        <topology evidence="1">Multi-pass membrane protein</topology>
    </subcellularLocation>
</comment>
<feature type="transmembrane region" description="Helical" evidence="8">
    <location>
        <begin position="138"/>
        <end position="155"/>
    </location>
</feature>
<gene>
    <name evidence="9" type="ORF">B6S12_02590</name>
</gene>